<protein>
    <recommendedName>
        <fullName evidence="4">Porin family protein</fullName>
    </recommendedName>
</protein>
<dbReference type="EMBL" id="BMDY01000003">
    <property type="protein sequence ID" value="GGA96998.1"/>
    <property type="molecule type" value="Genomic_DNA"/>
</dbReference>
<organism evidence="2 3">
    <name type="scientific">Agarivorans gilvus</name>
    <dbReference type="NCBI Taxonomy" id="680279"/>
    <lineage>
        <taxon>Bacteria</taxon>
        <taxon>Pseudomonadati</taxon>
        <taxon>Pseudomonadota</taxon>
        <taxon>Gammaproteobacteria</taxon>
        <taxon>Alteromonadales</taxon>
        <taxon>Alteromonadaceae</taxon>
        <taxon>Agarivorans</taxon>
    </lineage>
</organism>
<gene>
    <name evidence="2" type="ORF">GCM10007414_07510</name>
</gene>
<evidence type="ECO:0000313" key="2">
    <source>
        <dbReference type="EMBL" id="GGA96998.1"/>
    </source>
</evidence>
<dbReference type="Proteomes" id="UP000651977">
    <property type="component" value="Unassembled WGS sequence"/>
</dbReference>
<feature type="signal peptide" evidence="1">
    <location>
        <begin position="1"/>
        <end position="23"/>
    </location>
</feature>
<dbReference type="InterPro" id="IPR011250">
    <property type="entry name" value="OMP/PagP_B-barrel"/>
</dbReference>
<accession>A0ABQ1HZ03</accession>
<dbReference type="SUPFAM" id="SSF56925">
    <property type="entry name" value="OMPA-like"/>
    <property type="match status" value="1"/>
</dbReference>
<sequence length="184" mass="20870">MAKFHYQHYVAALLIGCSSSLLAAPVENEVSLSYGDGEHLQLSSRSQLSRNWYITGYNNSQFVNDGSEETTDSWFFNGGYQHQLRNELSLFVEAGVNNQYDDIATRKGFNLSTGVNYQPIKSLSIQSKLVQIHQPKYDNTEHSLEVSSTYHILDNIDVKAVYQLDAQADKQTQQQVQFGLGYRF</sequence>
<proteinExistence type="predicted"/>
<reference evidence="3" key="1">
    <citation type="journal article" date="2019" name="Int. J. Syst. Evol. Microbiol.">
        <title>The Global Catalogue of Microorganisms (GCM) 10K type strain sequencing project: providing services to taxonomists for standard genome sequencing and annotation.</title>
        <authorList>
            <consortium name="The Broad Institute Genomics Platform"/>
            <consortium name="The Broad Institute Genome Sequencing Center for Infectious Disease"/>
            <person name="Wu L."/>
            <person name="Ma J."/>
        </authorList>
    </citation>
    <scope>NUCLEOTIDE SEQUENCE [LARGE SCALE GENOMIC DNA]</scope>
    <source>
        <strain evidence="3">CGMCC 1.10131</strain>
    </source>
</reference>
<comment type="caution">
    <text evidence="2">The sequence shown here is derived from an EMBL/GenBank/DDBJ whole genome shotgun (WGS) entry which is preliminary data.</text>
</comment>
<evidence type="ECO:0000313" key="3">
    <source>
        <dbReference type="Proteomes" id="UP000651977"/>
    </source>
</evidence>
<evidence type="ECO:0008006" key="4">
    <source>
        <dbReference type="Google" id="ProtNLM"/>
    </source>
</evidence>
<dbReference type="InterPro" id="IPR007433">
    <property type="entry name" value="DUF481"/>
</dbReference>
<dbReference type="PROSITE" id="PS51257">
    <property type="entry name" value="PROKAR_LIPOPROTEIN"/>
    <property type="match status" value="1"/>
</dbReference>
<dbReference type="RefSeq" id="WP_055732746.1">
    <property type="nucleotide sequence ID" value="NZ_BMDY01000003.1"/>
</dbReference>
<keyword evidence="3" id="KW-1185">Reference proteome</keyword>
<evidence type="ECO:0000256" key="1">
    <source>
        <dbReference type="SAM" id="SignalP"/>
    </source>
</evidence>
<keyword evidence="1" id="KW-0732">Signal</keyword>
<feature type="chain" id="PRO_5045397755" description="Porin family protein" evidence="1">
    <location>
        <begin position="24"/>
        <end position="184"/>
    </location>
</feature>
<dbReference type="Pfam" id="PF04338">
    <property type="entry name" value="DUF481"/>
    <property type="match status" value="1"/>
</dbReference>
<name>A0ABQ1HZ03_9ALTE</name>